<dbReference type="PANTHER" id="PTHR43767">
    <property type="entry name" value="LONG-CHAIN-FATTY-ACID--COA LIGASE"/>
    <property type="match status" value="1"/>
</dbReference>
<dbReference type="Proteomes" id="UP001401887">
    <property type="component" value="Unassembled WGS sequence"/>
</dbReference>
<organism evidence="3 4">
    <name type="scientific">Deinococcus carri</name>
    <dbReference type="NCBI Taxonomy" id="1211323"/>
    <lineage>
        <taxon>Bacteria</taxon>
        <taxon>Thermotogati</taxon>
        <taxon>Deinococcota</taxon>
        <taxon>Deinococci</taxon>
        <taxon>Deinococcales</taxon>
        <taxon>Deinococcaceae</taxon>
        <taxon>Deinococcus</taxon>
    </lineage>
</organism>
<keyword evidence="3" id="KW-0436">Ligase</keyword>
<dbReference type="GO" id="GO:0016874">
    <property type="term" value="F:ligase activity"/>
    <property type="evidence" value="ECO:0007669"/>
    <property type="project" value="UniProtKB-KW"/>
</dbReference>
<evidence type="ECO:0000313" key="3">
    <source>
        <dbReference type="EMBL" id="GAA5513874.1"/>
    </source>
</evidence>
<evidence type="ECO:0000259" key="2">
    <source>
        <dbReference type="Pfam" id="PF13193"/>
    </source>
</evidence>
<dbReference type="InterPro" id="IPR050237">
    <property type="entry name" value="ATP-dep_AMP-bd_enzyme"/>
</dbReference>
<feature type="domain" description="AMP-dependent synthetase/ligase" evidence="1">
    <location>
        <begin position="42"/>
        <end position="405"/>
    </location>
</feature>
<sequence length="554" mass="59714">MMDVPLTTRTLIDRCLHLHPERPVTSLLIAGKNEAGQPVPGTHRSTLGEAAARAGQLAGALKDAGVAQGDRVATLAVNSSSHLEAYLGVSSMGAVIHTLNIRLPVEQLVWIINDAQDRVLLLDPMFLPMLPAFQANCPSIERYVVFGRDGAAPEGTQAYEAFIAGQPATFDWPDLDERSGAMLCYTSGTTGNPKGVLYTHRSLMLHALAGGHKSAFDIGEEDTVLPIVPMFHANAWGTVHCAALYGAGLVFTGVFNDGPTVARMLEQEKVTMCAGVVTVMLALLAELDRAGEAGQPYDLSHLNLIGCGGTAVPEALIRALHFRHGLRMMQAWGMTETSPLATTSNAPVGVDPASDEGFTHRSKQGRVMPFTEVDLIDDEGADVPHDGQTMGRLLVRGPWVTGEYYRRGVTGDFVTRRGKRWLDTGDIATLSPGGEVWVQDRAKDLVKSGGEWISSAEIENALMAHPHVAAAVVVAVPHEKWTERPLALVIPRGEAPKPEDLRAHLQGRVAKWWIPDDFVMVESLPIGATGKFLKREIRDQYRNHAWPAAGAGTG</sequence>
<dbReference type="SUPFAM" id="SSF56801">
    <property type="entry name" value="Acetyl-CoA synthetase-like"/>
    <property type="match status" value="1"/>
</dbReference>
<dbReference type="InterPro" id="IPR025110">
    <property type="entry name" value="AMP-bd_C"/>
</dbReference>
<proteinExistence type="predicted"/>
<dbReference type="PROSITE" id="PS00455">
    <property type="entry name" value="AMP_BINDING"/>
    <property type="match status" value="1"/>
</dbReference>
<dbReference type="Pfam" id="PF13193">
    <property type="entry name" value="AMP-binding_C"/>
    <property type="match status" value="1"/>
</dbReference>
<keyword evidence="4" id="KW-1185">Reference proteome</keyword>
<dbReference type="EMBL" id="BAABRP010000011">
    <property type="protein sequence ID" value="GAA5513874.1"/>
    <property type="molecule type" value="Genomic_DNA"/>
</dbReference>
<comment type="caution">
    <text evidence="3">The sequence shown here is derived from an EMBL/GenBank/DDBJ whole genome shotgun (WGS) entry which is preliminary data.</text>
</comment>
<dbReference type="InterPro" id="IPR042099">
    <property type="entry name" value="ANL_N_sf"/>
</dbReference>
<dbReference type="NCBIfam" id="NF004837">
    <property type="entry name" value="PRK06187.1"/>
    <property type="match status" value="1"/>
</dbReference>
<accession>A0ABP9W985</accession>
<dbReference type="InterPro" id="IPR020845">
    <property type="entry name" value="AMP-binding_CS"/>
</dbReference>
<evidence type="ECO:0000313" key="4">
    <source>
        <dbReference type="Proteomes" id="UP001401887"/>
    </source>
</evidence>
<dbReference type="InterPro" id="IPR000873">
    <property type="entry name" value="AMP-dep_synth/lig_dom"/>
</dbReference>
<gene>
    <name evidence="3" type="primary">dmdB_1</name>
    <name evidence="3" type="ORF">Dcar01_02623</name>
</gene>
<dbReference type="Pfam" id="PF00501">
    <property type="entry name" value="AMP-binding"/>
    <property type="match status" value="1"/>
</dbReference>
<name>A0ABP9W985_9DEIO</name>
<dbReference type="RefSeq" id="WP_345465886.1">
    <property type="nucleotide sequence ID" value="NZ_BAABRP010000011.1"/>
</dbReference>
<reference evidence="3 4" key="1">
    <citation type="submission" date="2024-02" db="EMBL/GenBank/DDBJ databases">
        <title>Deinococcus carri NBRC 110142.</title>
        <authorList>
            <person name="Ichikawa N."/>
            <person name="Katano-Makiyama Y."/>
            <person name="Hidaka K."/>
        </authorList>
    </citation>
    <scope>NUCLEOTIDE SEQUENCE [LARGE SCALE GENOMIC DNA]</scope>
    <source>
        <strain evidence="3 4">NBRC 110142</strain>
    </source>
</reference>
<dbReference type="Gene3D" id="3.30.300.30">
    <property type="match status" value="1"/>
</dbReference>
<dbReference type="InterPro" id="IPR045851">
    <property type="entry name" value="AMP-bd_C_sf"/>
</dbReference>
<dbReference type="Gene3D" id="3.40.50.12780">
    <property type="entry name" value="N-terminal domain of ligase-like"/>
    <property type="match status" value="1"/>
</dbReference>
<feature type="domain" description="AMP-binding enzyme C-terminal" evidence="2">
    <location>
        <begin position="457"/>
        <end position="531"/>
    </location>
</feature>
<evidence type="ECO:0000259" key="1">
    <source>
        <dbReference type="Pfam" id="PF00501"/>
    </source>
</evidence>
<dbReference type="PANTHER" id="PTHR43767:SF11">
    <property type="entry name" value="MEDIUM-CHAIN-FATTY-ACID--COA LIGASE"/>
    <property type="match status" value="1"/>
</dbReference>
<protein>
    <submittedName>
        <fullName evidence="3">3-methylmercaptopropionyl-CoA ligase</fullName>
    </submittedName>
</protein>